<dbReference type="AlphaFoldDB" id="A0A0A9DZV7"/>
<name>A0A0A9DZV7_ARUDO</name>
<sequence length="44" mass="5141">MFFCLIKCSSIDARQPNWTVEGIWLCEIFITSRGYKLDSLMPIN</sequence>
<dbReference type="EMBL" id="GBRH01208623">
    <property type="protein sequence ID" value="JAD89272.1"/>
    <property type="molecule type" value="Transcribed_RNA"/>
</dbReference>
<organism evidence="1">
    <name type="scientific">Arundo donax</name>
    <name type="common">Giant reed</name>
    <name type="synonym">Donax arundinaceus</name>
    <dbReference type="NCBI Taxonomy" id="35708"/>
    <lineage>
        <taxon>Eukaryota</taxon>
        <taxon>Viridiplantae</taxon>
        <taxon>Streptophyta</taxon>
        <taxon>Embryophyta</taxon>
        <taxon>Tracheophyta</taxon>
        <taxon>Spermatophyta</taxon>
        <taxon>Magnoliopsida</taxon>
        <taxon>Liliopsida</taxon>
        <taxon>Poales</taxon>
        <taxon>Poaceae</taxon>
        <taxon>PACMAD clade</taxon>
        <taxon>Arundinoideae</taxon>
        <taxon>Arundineae</taxon>
        <taxon>Arundo</taxon>
    </lineage>
</organism>
<evidence type="ECO:0000313" key="1">
    <source>
        <dbReference type="EMBL" id="JAD89272.1"/>
    </source>
</evidence>
<accession>A0A0A9DZV7</accession>
<reference evidence="1" key="1">
    <citation type="submission" date="2014-09" db="EMBL/GenBank/DDBJ databases">
        <authorList>
            <person name="Magalhaes I.L.F."/>
            <person name="Oliveira U."/>
            <person name="Santos F.R."/>
            <person name="Vidigal T.H.D.A."/>
            <person name="Brescovit A.D."/>
            <person name="Santos A.J."/>
        </authorList>
    </citation>
    <scope>NUCLEOTIDE SEQUENCE</scope>
    <source>
        <tissue evidence="1">Shoot tissue taken approximately 20 cm above the soil surface</tissue>
    </source>
</reference>
<reference evidence="1" key="2">
    <citation type="journal article" date="2015" name="Data Brief">
        <title>Shoot transcriptome of the giant reed, Arundo donax.</title>
        <authorList>
            <person name="Barrero R.A."/>
            <person name="Guerrero F.D."/>
            <person name="Moolhuijzen P."/>
            <person name="Goolsby J.A."/>
            <person name="Tidwell J."/>
            <person name="Bellgard S.E."/>
            <person name="Bellgard M.I."/>
        </authorList>
    </citation>
    <scope>NUCLEOTIDE SEQUENCE</scope>
    <source>
        <tissue evidence="1">Shoot tissue taken approximately 20 cm above the soil surface</tissue>
    </source>
</reference>
<proteinExistence type="predicted"/>
<protein>
    <submittedName>
        <fullName evidence="1">Uncharacterized protein</fullName>
    </submittedName>
</protein>